<organism evidence="1 2">
    <name type="scientific">Pelolinea submarina</name>
    <dbReference type="NCBI Taxonomy" id="913107"/>
    <lineage>
        <taxon>Bacteria</taxon>
        <taxon>Bacillati</taxon>
        <taxon>Chloroflexota</taxon>
        <taxon>Anaerolineae</taxon>
        <taxon>Anaerolineales</taxon>
        <taxon>Anaerolineaceae</taxon>
        <taxon>Pelolinea</taxon>
    </lineage>
</organism>
<reference evidence="1 2" key="1">
    <citation type="submission" date="2018-08" db="EMBL/GenBank/DDBJ databases">
        <title>Genomic Encyclopedia of Type Strains, Phase IV (KMG-IV): sequencing the most valuable type-strain genomes for metagenomic binning, comparative biology and taxonomic classification.</title>
        <authorList>
            <person name="Goeker M."/>
        </authorList>
    </citation>
    <scope>NUCLEOTIDE SEQUENCE [LARGE SCALE GENOMIC DNA]</scope>
    <source>
        <strain evidence="1 2">DSM 23923</strain>
    </source>
</reference>
<accession>A0A347ZSC9</accession>
<dbReference type="AlphaFoldDB" id="A0A347ZSC9"/>
<dbReference type="EMBL" id="QUMS01000001">
    <property type="protein sequence ID" value="REG11225.1"/>
    <property type="molecule type" value="Genomic_DNA"/>
</dbReference>
<keyword evidence="2" id="KW-1185">Reference proteome</keyword>
<comment type="caution">
    <text evidence="1">The sequence shown here is derived from an EMBL/GenBank/DDBJ whole genome shotgun (WGS) entry which is preliminary data.</text>
</comment>
<name>A0A347ZSC9_9CHLR</name>
<dbReference type="Proteomes" id="UP000256388">
    <property type="component" value="Unassembled WGS sequence"/>
</dbReference>
<evidence type="ECO:0000313" key="2">
    <source>
        <dbReference type="Proteomes" id="UP000256388"/>
    </source>
</evidence>
<proteinExistence type="predicted"/>
<sequence>MAEVDAIYVIDGTVEFVDGDQMVIVDENNTRTIVENRAWRYAIEAGFNATINDRVQLSGFYDEGVFEAISLDNITRNITVRIREDSGRPLWAGGGER</sequence>
<gene>
    <name evidence="1" type="ORF">DFR64_1102</name>
</gene>
<protein>
    <submittedName>
        <fullName evidence="1">Uncharacterized protein</fullName>
    </submittedName>
</protein>
<evidence type="ECO:0000313" key="1">
    <source>
        <dbReference type="EMBL" id="REG11225.1"/>
    </source>
</evidence>